<evidence type="ECO:0000313" key="1">
    <source>
        <dbReference type="EMBL" id="KAJ8676533.1"/>
    </source>
</evidence>
<name>A0ACC2P092_9HYME</name>
<gene>
    <name evidence="1" type="ORF">QAD02_012320</name>
</gene>
<accession>A0ACC2P092</accession>
<proteinExistence type="predicted"/>
<reference evidence="1" key="1">
    <citation type="submission" date="2023-04" db="EMBL/GenBank/DDBJ databases">
        <title>A chromosome-level genome assembly of the parasitoid wasp Eretmocerus hayati.</title>
        <authorList>
            <person name="Zhong Y."/>
            <person name="Liu S."/>
            <person name="Liu Y."/>
        </authorList>
    </citation>
    <scope>NUCLEOTIDE SEQUENCE</scope>
    <source>
        <strain evidence="1">ZJU_SS_LIU_2023</strain>
    </source>
</reference>
<dbReference type="Proteomes" id="UP001239111">
    <property type="component" value="Chromosome 2"/>
</dbReference>
<comment type="caution">
    <text evidence="1">The sequence shown here is derived from an EMBL/GenBank/DDBJ whole genome shotgun (WGS) entry which is preliminary data.</text>
</comment>
<organism evidence="1 2">
    <name type="scientific">Eretmocerus hayati</name>
    <dbReference type="NCBI Taxonomy" id="131215"/>
    <lineage>
        <taxon>Eukaryota</taxon>
        <taxon>Metazoa</taxon>
        <taxon>Ecdysozoa</taxon>
        <taxon>Arthropoda</taxon>
        <taxon>Hexapoda</taxon>
        <taxon>Insecta</taxon>
        <taxon>Pterygota</taxon>
        <taxon>Neoptera</taxon>
        <taxon>Endopterygota</taxon>
        <taxon>Hymenoptera</taxon>
        <taxon>Apocrita</taxon>
        <taxon>Proctotrupomorpha</taxon>
        <taxon>Chalcidoidea</taxon>
        <taxon>Aphelinidae</taxon>
        <taxon>Aphelininae</taxon>
        <taxon>Eretmocerus</taxon>
    </lineage>
</organism>
<keyword evidence="2" id="KW-1185">Reference proteome</keyword>
<dbReference type="EMBL" id="CM056742">
    <property type="protein sequence ID" value="KAJ8676533.1"/>
    <property type="molecule type" value="Genomic_DNA"/>
</dbReference>
<protein>
    <submittedName>
        <fullName evidence="1">Uncharacterized protein</fullName>
    </submittedName>
</protein>
<sequence length="268" mass="31155">MKNETAITTLLFKFDVYFNYRGVVRYENQNVDDYIIGLTDRIRTFGGHNFQEIAKEKVLQDWKSEGVFDQLLNLPAYNSRNRNFERSSLDELVNIWNYVESVNGVHQLFEASESAPNLDAQRKNPEHCLQERANGVQNSSSRKDDSGGMHEKDIEPRIPIKHVKISANSKGHGYESLFGSYLTNNVTGIRIDEPYLIEFYQIQNFLRFCELALKKCPTLSEIKVKTRRDPIDESDQIKRLEELRSTLADNRVCLEIEFSETVHDRQIL</sequence>
<evidence type="ECO:0000313" key="2">
    <source>
        <dbReference type="Proteomes" id="UP001239111"/>
    </source>
</evidence>